<evidence type="ECO:0000313" key="2">
    <source>
        <dbReference type="Proteomes" id="UP001162992"/>
    </source>
</evidence>
<dbReference type="Proteomes" id="UP001162992">
    <property type="component" value="Chromosome 10"/>
</dbReference>
<gene>
    <name evidence="1" type="ORF">O6H91_10G031500</name>
</gene>
<reference evidence="2" key="1">
    <citation type="journal article" date="2024" name="Proc. Natl. Acad. Sci. U.S.A.">
        <title>Extraordinary preservation of gene collinearity over three hundred million years revealed in homosporous lycophytes.</title>
        <authorList>
            <person name="Li C."/>
            <person name="Wickell D."/>
            <person name="Kuo L.Y."/>
            <person name="Chen X."/>
            <person name="Nie B."/>
            <person name="Liao X."/>
            <person name="Peng D."/>
            <person name="Ji J."/>
            <person name="Jenkins J."/>
            <person name="Williams M."/>
            <person name="Shu S."/>
            <person name="Plott C."/>
            <person name="Barry K."/>
            <person name="Rajasekar S."/>
            <person name="Grimwood J."/>
            <person name="Han X."/>
            <person name="Sun S."/>
            <person name="Hou Z."/>
            <person name="He W."/>
            <person name="Dai G."/>
            <person name="Sun C."/>
            <person name="Schmutz J."/>
            <person name="Leebens-Mack J.H."/>
            <person name="Li F.W."/>
            <person name="Wang L."/>
        </authorList>
    </citation>
    <scope>NUCLEOTIDE SEQUENCE [LARGE SCALE GENOMIC DNA]</scope>
    <source>
        <strain evidence="2">cv. PW_Plant_1</strain>
    </source>
</reference>
<name>A0ACC2CFR5_DIPCM</name>
<dbReference type="EMBL" id="CM055101">
    <property type="protein sequence ID" value="KAJ7540805.1"/>
    <property type="molecule type" value="Genomic_DNA"/>
</dbReference>
<protein>
    <submittedName>
        <fullName evidence="1">Uncharacterized protein</fullName>
    </submittedName>
</protein>
<proteinExistence type="predicted"/>
<organism evidence="1 2">
    <name type="scientific">Diphasiastrum complanatum</name>
    <name type="common">Issler's clubmoss</name>
    <name type="synonym">Lycopodium complanatum</name>
    <dbReference type="NCBI Taxonomy" id="34168"/>
    <lineage>
        <taxon>Eukaryota</taxon>
        <taxon>Viridiplantae</taxon>
        <taxon>Streptophyta</taxon>
        <taxon>Embryophyta</taxon>
        <taxon>Tracheophyta</taxon>
        <taxon>Lycopodiopsida</taxon>
        <taxon>Lycopodiales</taxon>
        <taxon>Lycopodiaceae</taxon>
        <taxon>Lycopodioideae</taxon>
        <taxon>Diphasiastrum</taxon>
    </lineage>
</organism>
<evidence type="ECO:0000313" key="1">
    <source>
        <dbReference type="EMBL" id="KAJ7540805.1"/>
    </source>
</evidence>
<sequence>MGSTRGLNIGWENDTAMIEAFMESEYDPSSSFQNDMAGLPDSIFGDPALQEKLHYLVEGSPINWTYAIFWQLSTTDTGDMLLGWGDGYLKEPPKEMEPNDLKHPEEWMKEDVQQLRRKVLRELQALVCNPEDESAASVGGDVVTDTEWFYLISMSCFFHLNVGIPGRAFASRHHIWLTEANLLPREFCTRAEHAKMAGIKTILCVPIASGVVEVGSTDTIKERWEIVQNIKVTFDERGYDLNANQQVSASLLFSDPSFSPSLNNPSLSDTSHLAVHSVQVRAQDINSACRKPFTDKVGLSNVCGNTNPLDVLDDFTDVNLIYMNPEKDHGMAAVLPGPVLPAKFPYIEDKNLTCLTTNRGLSVNCNPQHQQQTCVAENSDYFNPLDAKHRRADNLSRKVTNKATPLRAEVLKGSTSKLAQSVKQQQSEGTGPLLSANVRSSIESEQEIDSEAEVSFKEVECSLNIDQKPPRKRGRKPANDREEPLNHVQAERQRREKLNQRFYALRSVVPNVSKMDKASLLGDAITYIQELKSKLRDSEFQMKELQSKVSVLSEKCVDCSTKRPSLNPSKVSAQLSSLSNGDKEPACKGASIGQIPEIYVCILGKEAIVRVRCIKTAFPVASLLSCLQDLQLEIQHASISTEKESVLHTVIVKVHMLAVYVTCRIDSSPSIPMGDCDSIDPSLFHSATDHWIHYYPVADRLKDSSGTQPLRGGVEKSPHFMRFLVEMFCKPSGIVVDPFMGCGRSLYACRSTSRHCIAMDFDPAIVDMATHRYESSTSVAHAQQIDSDEEEDVQKET</sequence>
<accession>A0ACC2CFR5</accession>
<comment type="caution">
    <text evidence="1">The sequence shown here is derived from an EMBL/GenBank/DDBJ whole genome shotgun (WGS) entry which is preliminary data.</text>
</comment>
<keyword evidence="2" id="KW-1185">Reference proteome</keyword>